<protein>
    <submittedName>
        <fullName evidence="1">Uncharacterized protein</fullName>
    </submittedName>
</protein>
<proteinExistence type="predicted"/>
<dbReference type="AlphaFoldDB" id="A0A0C2M0K4"/>
<accession>A0A0C2M0K4</accession>
<evidence type="ECO:0000313" key="2">
    <source>
        <dbReference type="Proteomes" id="UP000031952"/>
    </source>
</evidence>
<organism evidence="1 2">
    <name type="scientific">Rickettsia asembonensis</name>
    <dbReference type="NCBI Taxonomy" id="1068590"/>
    <lineage>
        <taxon>Bacteria</taxon>
        <taxon>Pseudomonadati</taxon>
        <taxon>Pseudomonadota</taxon>
        <taxon>Alphaproteobacteria</taxon>
        <taxon>Rickettsiales</taxon>
        <taxon>Rickettsiaceae</taxon>
        <taxon>Rickettsieae</taxon>
        <taxon>Rickettsia</taxon>
        <taxon>spotted fever group</taxon>
    </lineage>
</organism>
<gene>
    <name evidence="1" type="ORF">SB78_00505</name>
</gene>
<dbReference type="EMBL" id="JWSW01000003">
    <property type="protein sequence ID" value="KIJ89237.1"/>
    <property type="molecule type" value="Genomic_DNA"/>
</dbReference>
<reference evidence="1 2" key="1">
    <citation type="submission" date="2014-12" db="EMBL/GenBank/DDBJ databases">
        <title>Whole genome sequence of Candidatus Rickettsia asemboensis strain NMRCii isolated from cat fleas in west Kenya.</title>
        <authorList>
            <person name="Jima D."/>
            <person name="Luce-Fedrow A."/>
            <person name="Yang Y."/>
            <person name="Maina A.N."/>
            <person name="Snesrud E.C."/>
            <person name="Jarman R.G."/>
            <person name="Richards A.L."/>
            <person name="Hang J."/>
        </authorList>
    </citation>
    <scope>NUCLEOTIDE SEQUENCE [LARGE SCALE GENOMIC DNA]</scope>
    <source>
        <strain evidence="1 2">NMRCii</strain>
    </source>
</reference>
<comment type="caution">
    <text evidence="1">The sequence shown here is derived from an EMBL/GenBank/DDBJ whole genome shotgun (WGS) entry which is preliminary data.</text>
</comment>
<sequence>MVLKRVNPDIAELVEKEIVLKLVYDVQKGLITKRDAGKIIYSFNDDFDLSDGWLANNNLSIDEIRAKEVEITGGASYLE</sequence>
<name>A0A0C2M0K4_9RICK</name>
<dbReference type="Proteomes" id="UP000031952">
    <property type="component" value="Unassembled WGS sequence"/>
</dbReference>
<keyword evidence="2" id="KW-1185">Reference proteome</keyword>
<evidence type="ECO:0000313" key="1">
    <source>
        <dbReference type="EMBL" id="KIJ89237.1"/>
    </source>
</evidence>